<dbReference type="GO" id="GO:0032259">
    <property type="term" value="P:methylation"/>
    <property type="evidence" value="ECO:0007669"/>
    <property type="project" value="UniProtKB-KW"/>
</dbReference>
<dbReference type="GO" id="GO:0008725">
    <property type="term" value="F:DNA-3-methyladenine glycosylase activity"/>
    <property type="evidence" value="ECO:0007669"/>
    <property type="project" value="TreeGrafter"/>
</dbReference>
<dbReference type="SUPFAM" id="SSF48150">
    <property type="entry name" value="DNA-glycosylase"/>
    <property type="match status" value="1"/>
</dbReference>
<evidence type="ECO:0000256" key="11">
    <source>
        <dbReference type="ARBA" id="ARBA00023159"/>
    </source>
</evidence>
<evidence type="ECO:0000256" key="6">
    <source>
        <dbReference type="ARBA" id="ARBA00022723"/>
    </source>
</evidence>
<dbReference type="Pfam" id="PF02805">
    <property type="entry name" value="Ada_Zn_binding"/>
    <property type="match status" value="1"/>
</dbReference>
<dbReference type="SUPFAM" id="SSF57884">
    <property type="entry name" value="Ada DNA repair protein, N-terminal domain (N-Ada 10)"/>
    <property type="match status" value="1"/>
</dbReference>
<proteinExistence type="predicted"/>
<dbReference type="InterPro" id="IPR004026">
    <property type="entry name" value="Ada_DNA_repair_Zn-bd"/>
</dbReference>
<evidence type="ECO:0000256" key="1">
    <source>
        <dbReference type="ARBA" id="ARBA00000086"/>
    </source>
</evidence>
<keyword evidence="4" id="KW-0489">Methyltransferase</keyword>
<evidence type="ECO:0000256" key="2">
    <source>
        <dbReference type="ARBA" id="ARBA00001947"/>
    </source>
</evidence>
<evidence type="ECO:0000259" key="14">
    <source>
        <dbReference type="PROSITE" id="PS01124"/>
    </source>
</evidence>
<evidence type="ECO:0000256" key="3">
    <source>
        <dbReference type="ARBA" id="ARBA00012000"/>
    </source>
</evidence>
<keyword evidence="10" id="KW-0238">DNA-binding</keyword>
<keyword evidence="5" id="KW-0808">Transferase</keyword>
<keyword evidence="7" id="KW-0227">DNA damage</keyword>
<dbReference type="SMART" id="SM01009">
    <property type="entry name" value="AlkA_N"/>
    <property type="match status" value="1"/>
</dbReference>
<dbReference type="GO" id="GO:0032131">
    <property type="term" value="F:alkylated DNA binding"/>
    <property type="evidence" value="ECO:0007669"/>
    <property type="project" value="TreeGrafter"/>
</dbReference>
<evidence type="ECO:0000256" key="4">
    <source>
        <dbReference type="ARBA" id="ARBA00022603"/>
    </source>
</evidence>
<dbReference type="EMBL" id="NWTK01000002">
    <property type="protein sequence ID" value="PKR55277.1"/>
    <property type="molecule type" value="Genomic_DNA"/>
</dbReference>
<dbReference type="InterPro" id="IPR003265">
    <property type="entry name" value="HhH-GPD_domain"/>
</dbReference>
<evidence type="ECO:0000256" key="13">
    <source>
        <dbReference type="ARBA" id="ARBA00023204"/>
    </source>
</evidence>
<dbReference type="SUPFAM" id="SSF55945">
    <property type="entry name" value="TATA-box binding protein-like"/>
    <property type="match status" value="1"/>
</dbReference>
<dbReference type="SUPFAM" id="SSF46689">
    <property type="entry name" value="Homeodomain-like"/>
    <property type="match status" value="2"/>
</dbReference>
<comment type="caution">
    <text evidence="15">The sequence shown here is derived from an EMBL/GenBank/DDBJ whole genome shotgun (WGS) entry which is preliminary data.</text>
</comment>
<dbReference type="FunFam" id="3.40.10.10:FF:000001">
    <property type="entry name" value="DNA-3-methyladenine glycosylase 2"/>
    <property type="match status" value="1"/>
</dbReference>
<dbReference type="CDD" id="cd00056">
    <property type="entry name" value="ENDO3c"/>
    <property type="match status" value="1"/>
</dbReference>
<keyword evidence="11" id="KW-0010">Activator</keyword>
<dbReference type="PANTHER" id="PTHR43003">
    <property type="entry name" value="DNA-3-METHYLADENINE GLYCOSYLASE"/>
    <property type="match status" value="1"/>
</dbReference>
<keyword evidence="13" id="KW-0234">DNA repair</keyword>
<keyword evidence="6" id="KW-0479">Metal-binding</keyword>
<comment type="cofactor">
    <cofactor evidence="2">
        <name>Zn(2+)</name>
        <dbReference type="ChEBI" id="CHEBI:29105"/>
    </cofactor>
</comment>
<dbReference type="Gene3D" id="3.30.310.20">
    <property type="entry name" value="DNA-3-methyladenine glycosylase AlkA, N-terminal domain"/>
    <property type="match status" value="1"/>
</dbReference>
<organism evidence="15 16">
    <name type="scientific">Thalassospira marina</name>
    <dbReference type="NCBI Taxonomy" id="2048283"/>
    <lineage>
        <taxon>Bacteria</taxon>
        <taxon>Pseudomonadati</taxon>
        <taxon>Pseudomonadota</taxon>
        <taxon>Alphaproteobacteria</taxon>
        <taxon>Rhodospirillales</taxon>
        <taxon>Thalassospiraceae</taxon>
        <taxon>Thalassospira</taxon>
    </lineage>
</organism>
<dbReference type="InterPro" id="IPR051912">
    <property type="entry name" value="Alkylbase_DNA_Glycosylase/TA"/>
</dbReference>
<dbReference type="GO" id="GO:0006285">
    <property type="term" value="P:base-excision repair, AP site formation"/>
    <property type="evidence" value="ECO:0007669"/>
    <property type="project" value="TreeGrafter"/>
</dbReference>
<dbReference type="Gene3D" id="3.40.10.10">
    <property type="entry name" value="DNA Methylphosphotriester Repair Domain"/>
    <property type="match status" value="1"/>
</dbReference>
<dbReference type="RefSeq" id="WP_101264325.1">
    <property type="nucleotide sequence ID" value="NZ_NWTK01000002.1"/>
</dbReference>
<keyword evidence="9" id="KW-0805">Transcription regulation</keyword>
<dbReference type="OrthoDB" id="9802228at2"/>
<accession>A0A2N3KXP2</accession>
<evidence type="ECO:0000256" key="9">
    <source>
        <dbReference type="ARBA" id="ARBA00023015"/>
    </source>
</evidence>
<dbReference type="PANTHER" id="PTHR43003:SF13">
    <property type="entry name" value="DNA-3-METHYLADENINE GLYCOSYLASE 2"/>
    <property type="match status" value="1"/>
</dbReference>
<dbReference type="SMART" id="SM00342">
    <property type="entry name" value="HTH_ARAC"/>
    <property type="match status" value="1"/>
</dbReference>
<dbReference type="InterPro" id="IPR037046">
    <property type="entry name" value="AlkA_N_sf"/>
</dbReference>
<evidence type="ECO:0000256" key="7">
    <source>
        <dbReference type="ARBA" id="ARBA00022763"/>
    </source>
</evidence>
<evidence type="ECO:0000313" key="16">
    <source>
        <dbReference type="Proteomes" id="UP000233597"/>
    </source>
</evidence>
<dbReference type="GO" id="GO:0032993">
    <property type="term" value="C:protein-DNA complex"/>
    <property type="evidence" value="ECO:0007669"/>
    <property type="project" value="TreeGrafter"/>
</dbReference>
<dbReference type="GO" id="GO:0005737">
    <property type="term" value="C:cytoplasm"/>
    <property type="evidence" value="ECO:0007669"/>
    <property type="project" value="TreeGrafter"/>
</dbReference>
<dbReference type="PROSITE" id="PS01124">
    <property type="entry name" value="HTH_ARAC_FAMILY_2"/>
    <property type="match status" value="1"/>
</dbReference>
<dbReference type="AlphaFoldDB" id="A0A2N3KXP2"/>
<dbReference type="InterPro" id="IPR035451">
    <property type="entry name" value="Ada-like_dom_sf"/>
</dbReference>
<dbReference type="InterPro" id="IPR018060">
    <property type="entry name" value="HTH_AraC"/>
</dbReference>
<dbReference type="Pfam" id="PF12833">
    <property type="entry name" value="HTH_18"/>
    <property type="match status" value="1"/>
</dbReference>
<name>A0A2N3KXP2_9PROT</name>
<dbReference type="Proteomes" id="UP000233597">
    <property type="component" value="Unassembled WGS sequence"/>
</dbReference>
<dbReference type="GO" id="GO:0043916">
    <property type="term" value="F:DNA-7-methylguanine glycosylase activity"/>
    <property type="evidence" value="ECO:0007669"/>
    <property type="project" value="TreeGrafter"/>
</dbReference>
<evidence type="ECO:0000256" key="5">
    <source>
        <dbReference type="ARBA" id="ARBA00022679"/>
    </source>
</evidence>
<dbReference type="GO" id="GO:0006307">
    <property type="term" value="P:DNA alkylation repair"/>
    <property type="evidence" value="ECO:0007669"/>
    <property type="project" value="TreeGrafter"/>
</dbReference>
<dbReference type="EC" id="3.2.2.21" evidence="3"/>
<dbReference type="GO" id="GO:0008168">
    <property type="term" value="F:methyltransferase activity"/>
    <property type="evidence" value="ECO:0007669"/>
    <property type="project" value="UniProtKB-KW"/>
</dbReference>
<dbReference type="Gene3D" id="1.10.1670.10">
    <property type="entry name" value="Helix-hairpin-Helix base-excision DNA repair enzymes (C-terminal)"/>
    <property type="match status" value="1"/>
</dbReference>
<reference evidence="15 16" key="1">
    <citation type="submission" date="2017-09" db="EMBL/GenBank/DDBJ databases">
        <title>Biodiversity and function of Thalassospira species in the particle-attached aromatic-hydrocarbon-degrading consortia from the surface seawater of the South China Sea.</title>
        <authorList>
            <person name="Dong C."/>
            <person name="Liu R."/>
            <person name="Shao Z."/>
        </authorList>
    </citation>
    <scope>NUCLEOTIDE SEQUENCE [LARGE SCALE GENOMIC DNA]</scope>
    <source>
        <strain evidence="15 16">CSC1P2</strain>
    </source>
</reference>
<dbReference type="InterPro" id="IPR023170">
    <property type="entry name" value="HhH_base_excis_C"/>
</dbReference>
<keyword evidence="8" id="KW-0862">Zinc</keyword>
<dbReference type="InterPro" id="IPR011257">
    <property type="entry name" value="DNA_glycosylase"/>
</dbReference>
<gene>
    <name evidence="15" type="ORF">COO20_03605</name>
</gene>
<evidence type="ECO:0000256" key="10">
    <source>
        <dbReference type="ARBA" id="ARBA00023125"/>
    </source>
</evidence>
<comment type="catalytic activity">
    <reaction evidence="1">
        <text>Hydrolysis of alkylated DNA, releasing 3-methyladenine, 3-methylguanine, 7-methylguanine and 7-methyladenine.</text>
        <dbReference type="EC" id="3.2.2.21"/>
    </reaction>
</comment>
<dbReference type="Gene3D" id="1.10.10.60">
    <property type="entry name" value="Homeodomain-like"/>
    <property type="match status" value="1"/>
</dbReference>
<evidence type="ECO:0000256" key="12">
    <source>
        <dbReference type="ARBA" id="ARBA00023163"/>
    </source>
</evidence>
<sequence length="515" mass="56743">MEQISDDICYTALLARDNRFDGRFYTAVKTTGIFCRPICPAVTPKRQNVEFYPTAEAAMAHGFRPCLRCRPEAAPGSAAAAGVHATVRRAVRLIEDGALSTGSVEDLADRLGVGARHLRRIFKDHTGVSPQEHARARRLLRARQLIVDSNLSMTEIADIAGFGSLRRFNDAMKDAYGHTPTAFRRGLRVIDASPSDHTGNLYNPTTRQKDDMVLRLKPRQPFDRDFILGFFRDRAIPGLEAIGEDYYARGFYLDNAPGLMICRFEKDGSIEICLRGEDRGSLLEIGGRVRRLFDLDADMSAITAVFANDPLLAQLVQRRPGLRVPGCWDRFELAMRAVLGQQVSVAAARTLAGRIVARYGRALPDELVAGTGITHLFPEPAALQGHDLIPIGLTRRRAQTLSDVIDLFAATDFRDQPGSDILAQMAKIKGIGPWTLNYFALRGLGDPDAFPAADLGILKASQNGGGPTTAKDLEKHSVVWRPWRAYAAQYLWSALIPDHGGSDLIEKEDNHENGN</sequence>
<protein>
    <recommendedName>
        <fullName evidence="3">DNA-3-methyladenine glycosylase II</fullName>
        <ecNumber evidence="3">3.2.2.21</ecNumber>
    </recommendedName>
</protein>
<dbReference type="Pfam" id="PF06029">
    <property type="entry name" value="AlkA_N"/>
    <property type="match status" value="1"/>
</dbReference>
<feature type="domain" description="HTH araC/xylS-type" evidence="14">
    <location>
        <begin position="88"/>
        <end position="186"/>
    </location>
</feature>
<evidence type="ECO:0000313" key="15">
    <source>
        <dbReference type="EMBL" id="PKR55277.1"/>
    </source>
</evidence>
<dbReference type="InterPro" id="IPR010316">
    <property type="entry name" value="AlkA_N"/>
</dbReference>
<dbReference type="InterPro" id="IPR009057">
    <property type="entry name" value="Homeodomain-like_sf"/>
</dbReference>
<dbReference type="GO" id="GO:0003700">
    <property type="term" value="F:DNA-binding transcription factor activity"/>
    <property type="evidence" value="ECO:0007669"/>
    <property type="project" value="InterPro"/>
</dbReference>
<dbReference type="GO" id="GO:0043565">
    <property type="term" value="F:sequence-specific DNA binding"/>
    <property type="evidence" value="ECO:0007669"/>
    <property type="project" value="InterPro"/>
</dbReference>
<dbReference type="SMART" id="SM00478">
    <property type="entry name" value="ENDO3c"/>
    <property type="match status" value="1"/>
</dbReference>
<keyword evidence="12" id="KW-0804">Transcription</keyword>
<dbReference type="Gene3D" id="1.10.340.30">
    <property type="entry name" value="Hypothetical protein, domain 2"/>
    <property type="match status" value="1"/>
</dbReference>
<evidence type="ECO:0000256" key="8">
    <source>
        <dbReference type="ARBA" id="ARBA00022833"/>
    </source>
</evidence>
<dbReference type="GO" id="GO:0008270">
    <property type="term" value="F:zinc ion binding"/>
    <property type="evidence" value="ECO:0007669"/>
    <property type="project" value="InterPro"/>
</dbReference>